<proteinExistence type="inferred from homology"/>
<evidence type="ECO:0000256" key="4">
    <source>
        <dbReference type="ARBA" id="ARBA00022692"/>
    </source>
</evidence>
<dbReference type="OrthoDB" id="1522670at2"/>
<dbReference type="InterPro" id="IPR003838">
    <property type="entry name" value="ABC3_permease_C"/>
</dbReference>
<evidence type="ECO:0000256" key="5">
    <source>
        <dbReference type="ARBA" id="ARBA00022989"/>
    </source>
</evidence>
<comment type="subcellular location">
    <subcellularLocation>
        <location evidence="1">Cell membrane</location>
        <topology evidence="1">Multi-pass membrane protein</topology>
    </subcellularLocation>
</comment>
<comment type="caution">
    <text evidence="10">The sequence shown here is derived from an EMBL/GenBank/DDBJ whole genome shotgun (WGS) entry which is preliminary data.</text>
</comment>
<sequence length="410" mass="46329">MNLEYFIAKRLSGGTSYKSSASSTIIKIAIAAIAIGMVMMLISIATGVGLQREIRQKVSAFSGDILVSNFDGNNSEETVNPITINQDFYPNFDAVPEVTHVQAITTKAGMIRTAETFEGVVYKGVGDDYDWSRIEDYIIEGRKPELTGDLNNEILMSTYLAKRLGFTVGDKAVIHFVNKENTRFRSRSLDIVGLYESAYQEFDKIYIIGDRRHLTFINKWEKDEVGAFEVFVDDFDNIERVNNEVYENSGSMLRSISIIQRNYNIFEWIKLFDFNIMLIIVVMILIAGINIAVALLVLVLERTRMIGILKALGGSDWNVRKIFIYNAMYLIGLGLFWGNLIGLGILFAQKYFGFIKLDPSTYYVSEAPVLINGWHILSLNLGVFTICVLILLIPSYIITKISPVRAIRFE</sequence>
<organism evidence="10 11">
    <name type="scientific">Dokdonia donghaensis DSW-1</name>
    <dbReference type="NCBI Taxonomy" id="1300343"/>
    <lineage>
        <taxon>Bacteria</taxon>
        <taxon>Pseudomonadati</taxon>
        <taxon>Bacteroidota</taxon>
        <taxon>Flavobacteriia</taxon>
        <taxon>Flavobacteriales</taxon>
        <taxon>Flavobacteriaceae</taxon>
        <taxon>Dokdonia</taxon>
    </lineage>
</organism>
<keyword evidence="5 7" id="KW-1133">Transmembrane helix</keyword>
<reference evidence="10 11" key="1">
    <citation type="submission" date="2014-10" db="EMBL/GenBank/DDBJ databases">
        <title>Draft genome sequence of the proteorhodopsin-containing marine bacterium Dokdonia donghaensis.</title>
        <authorList>
            <person name="Gomez-Consarnau L."/>
            <person name="Gonzalez J.M."/>
            <person name="Riedel T."/>
            <person name="Jaenicke S."/>
            <person name="Wagner-Doebler I."/>
            <person name="Fuhrman J.A."/>
        </authorList>
    </citation>
    <scope>NUCLEOTIDE SEQUENCE [LARGE SCALE GENOMIC DNA]</scope>
    <source>
        <strain evidence="10 11">DSW-1</strain>
    </source>
</reference>
<protein>
    <submittedName>
        <fullName evidence="10">Transmembrane permease</fullName>
    </submittedName>
</protein>
<dbReference type="PATRIC" id="fig|1300343.5.peg.2382"/>
<feature type="domain" description="MacB-like periplasmic core" evidence="9">
    <location>
        <begin position="28"/>
        <end position="244"/>
    </location>
</feature>
<keyword evidence="3" id="KW-1003">Cell membrane</keyword>
<feature type="transmembrane region" description="Helical" evidence="7">
    <location>
        <begin position="374"/>
        <end position="398"/>
    </location>
</feature>
<evidence type="ECO:0000256" key="7">
    <source>
        <dbReference type="SAM" id="Phobius"/>
    </source>
</evidence>
<dbReference type="AlphaFoldDB" id="A0A0A2GTA6"/>
<evidence type="ECO:0000256" key="1">
    <source>
        <dbReference type="ARBA" id="ARBA00004651"/>
    </source>
</evidence>
<evidence type="ECO:0000313" key="10">
    <source>
        <dbReference type="EMBL" id="KGO05541.1"/>
    </source>
</evidence>
<dbReference type="Pfam" id="PF02687">
    <property type="entry name" value="FtsX"/>
    <property type="match status" value="1"/>
</dbReference>
<dbReference type="Pfam" id="PF12704">
    <property type="entry name" value="MacB_PCD"/>
    <property type="match status" value="1"/>
</dbReference>
<dbReference type="RefSeq" id="WP_035324597.1">
    <property type="nucleotide sequence ID" value="NZ_CP015125.1"/>
</dbReference>
<dbReference type="KEGG" id="ddo:I597_2362"/>
<dbReference type="GO" id="GO:0098797">
    <property type="term" value="C:plasma membrane protein complex"/>
    <property type="evidence" value="ECO:0007669"/>
    <property type="project" value="TreeGrafter"/>
</dbReference>
<evidence type="ECO:0000256" key="6">
    <source>
        <dbReference type="ARBA" id="ARBA00023136"/>
    </source>
</evidence>
<dbReference type="PANTHER" id="PTHR30489:SF0">
    <property type="entry name" value="LIPOPROTEIN-RELEASING SYSTEM TRANSMEMBRANE PROTEIN LOLE"/>
    <property type="match status" value="1"/>
</dbReference>
<evidence type="ECO:0000259" key="8">
    <source>
        <dbReference type="Pfam" id="PF02687"/>
    </source>
</evidence>
<dbReference type="Proteomes" id="UP000030140">
    <property type="component" value="Unassembled WGS sequence"/>
</dbReference>
<dbReference type="PANTHER" id="PTHR30489">
    <property type="entry name" value="LIPOPROTEIN-RELEASING SYSTEM TRANSMEMBRANE PROTEIN LOLE"/>
    <property type="match status" value="1"/>
</dbReference>
<evidence type="ECO:0000259" key="9">
    <source>
        <dbReference type="Pfam" id="PF12704"/>
    </source>
</evidence>
<dbReference type="GO" id="GO:0044874">
    <property type="term" value="P:lipoprotein localization to outer membrane"/>
    <property type="evidence" value="ECO:0007669"/>
    <property type="project" value="TreeGrafter"/>
</dbReference>
<name>A0A0A2GTA6_9FLAO</name>
<gene>
    <name evidence="10" type="ORF">NV36_00885</name>
</gene>
<keyword evidence="11" id="KW-1185">Reference proteome</keyword>
<keyword evidence="6 7" id="KW-0472">Membrane</keyword>
<dbReference type="EMBL" id="JSAQ01000001">
    <property type="protein sequence ID" value="KGO05541.1"/>
    <property type="molecule type" value="Genomic_DNA"/>
</dbReference>
<feature type="domain" description="ABC3 transporter permease C-terminal" evidence="8">
    <location>
        <begin position="278"/>
        <end position="403"/>
    </location>
</feature>
<evidence type="ECO:0000256" key="3">
    <source>
        <dbReference type="ARBA" id="ARBA00022475"/>
    </source>
</evidence>
<evidence type="ECO:0000256" key="2">
    <source>
        <dbReference type="ARBA" id="ARBA00005236"/>
    </source>
</evidence>
<keyword evidence="4 7" id="KW-0812">Transmembrane</keyword>
<feature type="transmembrane region" description="Helical" evidence="7">
    <location>
        <begin position="322"/>
        <end position="348"/>
    </location>
</feature>
<dbReference type="InterPro" id="IPR025857">
    <property type="entry name" value="MacB_PCD"/>
</dbReference>
<evidence type="ECO:0000313" key="11">
    <source>
        <dbReference type="Proteomes" id="UP000030140"/>
    </source>
</evidence>
<feature type="transmembrane region" description="Helical" evidence="7">
    <location>
        <begin position="28"/>
        <end position="50"/>
    </location>
</feature>
<feature type="transmembrane region" description="Helical" evidence="7">
    <location>
        <begin position="276"/>
        <end position="301"/>
    </location>
</feature>
<accession>A0A0A2GTA6</accession>
<dbReference type="InterPro" id="IPR051447">
    <property type="entry name" value="Lipoprotein-release_system"/>
</dbReference>
<comment type="similarity">
    <text evidence="2">Belongs to the ABC-4 integral membrane protein family. LolC/E subfamily.</text>
</comment>